<evidence type="ECO:0000313" key="8">
    <source>
        <dbReference type="Proteomes" id="UP000663824"/>
    </source>
</evidence>
<dbReference type="AlphaFoldDB" id="A0A816V2G0"/>
<evidence type="ECO:0000256" key="1">
    <source>
        <dbReference type="SAM" id="SignalP"/>
    </source>
</evidence>
<sequence>MNLFCQRLIKYLSIWFALICIIHSSRLNAGEHRANKKTDSHHQTLTAARSQKLKEMLTRRSFYDPTLGDSWSKYLEKKRNLFDPAYGDWANSFKKRSDE</sequence>
<proteinExistence type="predicted"/>
<evidence type="ECO:0000313" key="4">
    <source>
        <dbReference type="EMBL" id="CAF2115350.1"/>
    </source>
</evidence>
<feature type="chain" id="PRO_5036413249" evidence="1">
    <location>
        <begin position="25"/>
        <end position="99"/>
    </location>
</feature>
<dbReference type="Proteomes" id="UP000663824">
    <property type="component" value="Unassembled WGS sequence"/>
</dbReference>
<feature type="signal peptide" evidence="1">
    <location>
        <begin position="1"/>
        <end position="24"/>
    </location>
</feature>
<name>A0A816V2G0_9BILA</name>
<dbReference type="Proteomes" id="UP000681720">
    <property type="component" value="Unassembled WGS sequence"/>
</dbReference>
<comment type="caution">
    <text evidence="4">The sequence shown here is derived from an EMBL/GenBank/DDBJ whole genome shotgun (WGS) entry which is preliminary data.</text>
</comment>
<dbReference type="Proteomes" id="UP000676336">
    <property type="component" value="Unassembled WGS sequence"/>
</dbReference>
<organism evidence="4 8">
    <name type="scientific">Rotaria magnacalcarata</name>
    <dbReference type="NCBI Taxonomy" id="392030"/>
    <lineage>
        <taxon>Eukaryota</taxon>
        <taxon>Metazoa</taxon>
        <taxon>Spiralia</taxon>
        <taxon>Gnathifera</taxon>
        <taxon>Rotifera</taxon>
        <taxon>Eurotatoria</taxon>
        <taxon>Bdelloidea</taxon>
        <taxon>Philodinida</taxon>
        <taxon>Philodinidae</taxon>
        <taxon>Rotaria</taxon>
    </lineage>
</organism>
<dbReference type="EMBL" id="CAJNRE010012980">
    <property type="protein sequence ID" value="CAF2115350.1"/>
    <property type="molecule type" value="Genomic_DNA"/>
</dbReference>
<dbReference type="EMBL" id="CAJOBH010112124">
    <property type="protein sequence ID" value="CAF4666927.1"/>
    <property type="molecule type" value="Genomic_DNA"/>
</dbReference>
<dbReference type="EMBL" id="CAJOBI010005891">
    <property type="protein sequence ID" value="CAF4045360.1"/>
    <property type="molecule type" value="Genomic_DNA"/>
</dbReference>
<dbReference type="EMBL" id="CAJNOV010009908">
    <property type="protein sequence ID" value="CAF1382242.1"/>
    <property type="molecule type" value="Genomic_DNA"/>
</dbReference>
<protein>
    <submittedName>
        <fullName evidence="4">Uncharacterized protein</fullName>
    </submittedName>
</protein>
<evidence type="ECO:0000313" key="2">
    <source>
        <dbReference type="EMBL" id="CAF1382242.1"/>
    </source>
</evidence>
<evidence type="ECO:0000313" key="3">
    <source>
        <dbReference type="EMBL" id="CAF1562352.1"/>
    </source>
</evidence>
<dbReference type="EMBL" id="CAJNOW010009389">
    <property type="protein sequence ID" value="CAF1562352.1"/>
    <property type="molecule type" value="Genomic_DNA"/>
</dbReference>
<evidence type="ECO:0000313" key="6">
    <source>
        <dbReference type="EMBL" id="CAF4181433.1"/>
    </source>
</evidence>
<dbReference type="Proteomes" id="UP000681967">
    <property type="component" value="Unassembled WGS sequence"/>
</dbReference>
<gene>
    <name evidence="7" type="ORF">BYL167_LOCUS42817</name>
    <name evidence="2" type="ORF">CJN711_LOCUS21009</name>
    <name evidence="6" type="ORF">GIL414_LOCUS20810</name>
    <name evidence="3" type="ORF">KQP761_LOCUS18470</name>
    <name evidence="4" type="ORF">MBJ925_LOCUS24860</name>
    <name evidence="5" type="ORF">SMN809_LOCUS14347</name>
</gene>
<dbReference type="Proteomes" id="UP000663855">
    <property type="component" value="Unassembled WGS sequence"/>
</dbReference>
<dbReference type="EMBL" id="CAJOBJ010015346">
    <property type="protein sequence ID" value="CAF4181433.1"/>
    <property type="molecule type" value="Genomic_DNA"/>
</dbReference>
<dbReference type="Proteomes" id="UP000663834">
    <property type="component" value="Unassembled WGS sequence"/>
</dbReference>
<evidence type="ECO:0000313" key="5">
    <source>
        <dbReference type="EMBL" id="CAF4045360.1"/>
    </source>
</evidence>
<dbReference type="OrthoDB" id="9991965at2759"/>
<reference evidence="4" key="1">
    <citation type="submission" date="2021-02" db="EMBL/GenBank/DDBJ databases">
        <authorList>
            <person name="Nowell W R."/>
        </authorList>
    </citation>
    <scope>NUCLEOTIDE SEQUENCE</scope>
</reference>
<keyword evidence="1" id="KW-0732">Signal</keyword>
<accession>A0A816V2G0</accession>
<evidence type="ECO:0000313" key="7">
    <source>
        <dbReference type="EMBL" id="CAF4666927.1"/>
    </source>
</evidence>